<keyword evidence="2" id="KW-1185">Reference proteome</keyword>
<name>A0A9Q0DNL5_9TELE</name>
<organism evidence="1 2">
    <name type="scientific">Muraenolepis orangiensis</name>
    <name type="common">Patagonian moray cod</name>
    <dbReference type="NCBI Taxonomy" id="630683"/>
    <lineage>
        <taxon>Eukaryota</taxon>
        <taxon>Metazoa</taxon>
        <taxon>Chordata</taxon>
        <taxon>Craniata</taxon>
        <taxon>Vertebrata</taxon>
        <taxon>Euteleostomi</taxon>
        <taxon>Actinopterygii</taxon>
        <taxon>Neopterygii</taxon>
        <taxon>Teleostei</taxon>
        <taxon>Neoteleostei</taxon>
        <taxon>Acanthomorphata</taxon>
        <taxon>Zeiogadaria</taxon>
        <taxon>Gadariae</taxon>
        <taxon>Gadiformes</taxon>
        <taxon>Muraenolepidoidei</taxon>
        <taxon>Muraenolepididae</taxon>
        <taxon>Muraenolepis</taxon>
    </lineage>
</organism>
<accession>A0A9Q0DNL5</accession>
<protein>
    <submittedName>
        <fullName evidence="1">Uncharacterized protein</fullName>
    </submittedName>
</protein>
<sequence>MKRQYQPRPSPAGFKEPWLRKQNIYILCCFCDEVGGSLGGRVPAEEKKGLSEAESKSYSDLRIAELRFLTRTADRSRRDPVAMRLVHKMFPWSRRPPWKELCKTKTLQTKFSANHLPQVPLKHTVGGDAAQSGCGRGG</sequence>
<gene>
    <name evidence="1" type="ORF">NHX12_006756</name>
</gene>
<evidence type="ECO:0000313" key="1">
    <source>
        <dbReference type="EMBL" id="KAJ3591623.1"/>
    </source>
</evidence>
<reference evidence="1" key="1">
    <citation type="submission" date="2022-07" db="EMBL/GenBank/DDBJ databases">
        <title>Chromosome-level genome of Muraenolepis orangiensis.</title>
        <authorList>
            <person name="Kim J."/>
        </authorList>
    </citation>
    <scope>NUCLEOTIDE SEQUENCE</scope>
    <source>
        <strain evidence="1">KU_S4_2022</strain>
        <tissue evidence="1">Muscle</tissue>
    </source>
</reference>
<dbReference type="AlphaFoldDB" id="A0A9Q0DNL5"/>
<comment type="caution">
    <text evidence="1">The sequence shown here is derived from an EMBL/GenBank/DDBJ whole genome shotgun (WGS) entry which is preliminary data.</text>
</comment>
<evidence type="ECO:0000313" key="2">
    <source>
        <dbReference type="Proteomes" id="UP001148018"/>
    </source>
</evidence>
<dbReference type="EMBL" id="JANIIK010000113">
    <property type="protein sequence ID" value="KAJ3591623.1"/>
    <property type="molecule type" value="Genomic_DNA"/>
</dbReference>
<dbReference type="Proteomes" id="UP001148018">
    <property type="component" value="Unassembled WGS sequence"/>
</dbReference>
<proteinExistence type="predicted"/>